<dbReference type="GO" id="GO:0016491">
    <property type="term" value="F:oxidoreductase activity"/>
    <property type="evidence" value="ECO:0007669"/>
    <property type="project" value="UniProtKB-KW"/>
</dbReference>
<dbReference type="PRINTS" id="PR00080">
    <property type="entry name" value="SDRFAMILY"/>
</dbReference>
<dbReference type="Proteomes" id="UP000238312">
    <property type="component" value="Unassembled WGS sequence"/>
</dbReference>
<dbReference type="PANTHER" id="PTHR24321:SF8">
    <property type="entry name" value="ESTRADIOL 17-BETA-DEHYDROGENASE 8-RELATED"/>
    <property type="match status" value="1"/>
</dbReference>
<dbReference type="CDD" id="cd05233">
    <property type="entry name" value="SDR_c"/>
    <property type="match status" value="1"/>
</dbReference>
<organism evidence="3 4">
    <name type="scientific">Nonomuraea fuscirosea</name>
    <dbReference type="NCBI Taxonomy" id="1291556"/>
    <lineage>
        <taxon>Bacteria</taxon>
        <taxon>Bacillati</taxon>
        <taxon>Actinomycetota</taxon>
        <taxon>Actinomycetes</taxon>
        <taxon>Streptosporangiales</taxon>
        <taxon>Streptosporangiaceae</taxon>
        <taxon>Nonomuraea</taxon>
    </lineage>
</organism>
<dbReference type="InterPro" id="IPR002347">
    <property type="entry name" value="SDR_fam"/>
</dbReference>
<dbReference type="PANTHER" id="PTHR24321">
    <property type="entry name" value="DEHYDROGENASES, SHORT CHAIN"/>
    <property type="match status" value="1"/>
</dbReference>
<dbReference type="RefSeq" id="WP_106252571.1">
    <property type="nucleotide sequence ID" value="NZ_PVNG01000037.1"/>
</dbReference>
<comment type="similarity">
    <text evidence="1">Belongs to the short-chain dehydrogenases/reductases (SDR) family.</text>
</comment>
<proteinExistence type="inferred from homology"/>
<comment type="caution">
    <text evidence="3">The sequence shown here is derived from an EMBL/GenBank/DDBJ whole genome shotgun (WGS) entry which is preliminary data.</text>
</comment>
<dbReference type="InterPro" id="IPR020904">
    <property type="entry name" value="Sc_DH/Rdtase_CS"/>
</dbReference>
<protein>
    <submittedName>
        <fullName evidence="3">NAD(P)-dependent dehydrogenase (Short-subunit alcohol dehydrogenase family)</fullName>
    </submittedName>
</protein>
<dbReference type="InterPro" id="IPR036291">
    <property type="entry name" value="NAD(P)-bd_dom_sf"/>
</dbReference>
<dbReference type="Gene3D" id="3.40.50.720">
    <property type="entry name" value="NAD(P)-binding Rossmann-like Domain"/>
    <property type="match status" value="1"/>
</dbReference>
<evidence type="ECO:0000256" key="1">
    <source>
        <dbReference type="ARBA" id="ARBA00006484"/>
    </source>
</evidence>
<dbReference type="SUPFAM" id="SSF51735">
    <property type="entry name" value="NAD(P)-binding Rossmann-fold domains"/>
    <property type="match status" value="1"/>
</dbReference>
<dbReference type="AlphaFoldDB" id="A0A2T0M1V5"/>
<accession>A0A2T0M1V5</accession>
<dbReference type="FunFam" id="3.40.50.720:FF:000084">
    <property type="entry name" value="Short-chain dehydrogenase reductase"/>
    <property type="match status" value="1"/>
</dbReference>
<evidence type="ECO:0000313" key="3">
    <source>
        <dbReference type="EMBL" id="PRX50733.1"/>
    </source>
</evidence>
<dbReference type="PRINTS" id="PR00081">
    <property type="entry name" value="GDHRDH"/>
</dbReference>
<sequence>MAGRFTGKTAFVTGAASGIGAATAQAFAAEGAKVAVVDIDAKGVESLVERIQKSGGVALAIGADVSKSADVQRAISVTVAKFGSLDCAFNNAGLEGVIAPIVDVDDDIFDYVNAVNFRGAWLCTKYQVRQMLRQGGGSIVNMASAMSRVGGAGLAHYAGTKHAVLGLTRSVALEVANQNIRVNAVLPGIIRTAMFERSVAQNPSAIDDIIAGEPIGRTGSPEEVAKAVLWLASDEASFVVGSDLLVDGGYCAQ</sequence>
<gene>
    <name evidence="3" type="ORF">B0I32_13720</name>
</gene>
<evidence type="ECO:0000256" key="2">
    <source>
        <dbReference type="ARBA" id="ARBA00023002"/>
    </source>
</evidence>
<name>A0A2T0M1V5_9ACTN</name>
<keyword evidence="4" id="KW-1185">Reference proteome</keyword>
<dbReference type="OrthoDB" id="7064009at2"/>
<dbReference type="EMBL" id="PVNG01000037">
    <property type="protein sequence ID" value="PRX50733.1"/>
    <property type="molecule type" value="Genomic_DNA"/>
</dbReference>
<keyword evidence="2" id="KW-0560">Oxidoreductase</keyword>
<dbReference type="PROSITE" id="PS00061">
    <property type="entry name" value="ADH_SHORT"/>
    <property type="match status" value="1"/>
</dbReference>
<dbReference type="NCBIfam" id="NF005559">
    <property type="entry name" value="PRK07231.1"/>
    <property type="match status" value="1"/>
</dbReference>
<reference evidence="3 4" key="1">
    <citation type="submission" date="2018-03" db="EMBL/GenBank/DDBJ databases">
        <title>Genomic Encyclopedia of Type Strains, Phase III (KMG-III): the genomes of soil and plant-associated and newly described type strains.</title>
        <authorList>
            <person name="Whitman W."/>
        </authorList>
    </citation>
    <scope>NUCLEOTIDE SEQUENCE [LARGE SCALE GENOMIC DNA]</scope>
    <source>
        <strain evidence="3 4">CGMCC 4.7104</strain>
    </source>
</reference>
<dbReference type="Pfam" id="PF13561">
    <property type="entry name" value="adh_short_C2"/>
    <property type="match status" value="1"/>
</dbReference>
<evidence type="ECO:0000313" key="4">
    <source>
        <dbReference type="Proteomes" id="UP000238312"/>
    </source>
</evidence>